<dbReference type="PIRSF" id="PIRSF001434">
    <property type="entry name" value="CGS"/>
    <property type="match status" value="1"/>
</dbReference>
<dbReference type="RefSeq" id="WP_066245929.1">
    <property type="nucleotide sequence ID" value="NZ_LSGP01000028.1"/>
</dbReference>
<dbReference type="Pfam" id="PF01053">
    <property type="entry name" value="Cys_Met_Meta_PP"/>
    <property type="match status" value="1"/>
</dbReference>
<evidence type="ECO:0000256" key="2">
    <source>
        <dbReference type="ARBA" id="ARBA00009077"/>
    </source>
</evidence>
<keyword evidence="7" id="KW-1185">Reference proteome</keyword>
<dbReference type="Gene3D" id="3.40.640.10">
    <property type="entry name" value="Type I PLP-dependent aspartate aminotransferase-like (Major domain)"/>
    <property type="match status" value="1"/>
</dbReference>
<evidence type="ECO:0000256" key="1">
    <source>
        <dbReference type="ARBA" id="ARBA00001933"/>
    </source>
</evidence>
<dbReference type="InterPro" id="IPR000277">
    <property type="entry name" value="Cys/Met-Metab_PyrdxlP-dep_enz"/>
</dbReference>
<evidence type="ECO:0000313" key="6">
    <source>
        <dbReference type="EMBL" id="KYZ74820.1"/>
    </source>
</evidence>
<comment type="caution">
    <text evidence="6">The sequence shown here is derived from an EMBL/GenBank/DDBJ whole genome shotgun (WGS) entry which is preliminary data.</text>
</comment>
<keyword evidence="3 4" id="KW-0663">Pyridoxal phosphate</keyword>
<evidence type="ECO:0000256" key="4">
    <source>
        <dbReference type="PIRSR" id="PIRSR001434-2"/>
    </source>
</evidence>
<dbReference type="GO" id="GO:0019346">
    <property type="term" value="P:transsulfuration"/>
    <property type="evidence" value="ECO:0007669"/>
    <property type="project" value="InterPro"/>
</dbReference>
<dbReference type="Proteomes" id="UP000076268">
    <property type="component" value="Unassembled WGS sequence"/>
</dbReference>
<accession>A0A154BLV4</accession>
<gene>
    <name evidence="6" type="ORF">AXX12_16495</name>
</gene>
<organism evidence="6 7">
    <name type="scientific">Anaerosporomusa subterranea</name>
    <dbReference type="NCBI Taxonomy" id="1794912"/>
    <lineage>
        <taxon>Bacteria</taxon>
        <taxon>Bacillati</taxon>
        <taxon>Bacillota</taxon>
        <taxon>Negativicutes</taxon>
        <taxon>Acetonemataceae</taxon>
        <taxon>Anaerosporomusa</taxon>
    </lineage>
</organism>
<dbReference type="GO" id="GO:0016846">
    <property type="term" value="F:carbon-sulfur lyase activity"/>
    <property type="evidence" value="ECO:0007669"/>
    <property type="project" value="TreeGrafter"/>
</dbReference>
<evidence type="ECO:0000256" key="5">
    <source>
        <dbReference type="RuleBase" id="RU362118"/>
    </source>
</evidence>
<dbReference type="AlphaFoldDB" id="A0A154BLV4"/>
<evidence type="ECO:0000313" key="7">
    <source>
        <dbReference type="Proteomes" id="UP000076268"/>
    </source>
</evidence>
<dbReference type="PROSITE" id="PS00868">
    <property type="entry name" value="CYS_MET_METAB_PP"/>
    <property type="match status" value="1"/>
</dbReference>
<dbReference type="PANTHER" id="PTHR11808">
    <property type="entry name" value="TRANS-SULFURATION ENZYME FAMILY MEMBER"/>
    <property type="match status" value="1"/>
</dbReference>
<comment type="cofactor">
    <cofactor evidence="1 5">
        <name>pyridoxal 5'-phosphate</name>
        <dbReference type="ChEBI" id="CHEBI:597326"/>
    </cofactor>
</comment>
<dbReference type="GO" id="GO:0005737">
    <property type="term" value="C:cytoplasm"/>
    <property type="evidence" value="ECO:0007669"/>
    <property type="project" value="TreeGrafter"/>
</dbReference>
<dbReference type="SUPFAM" id="SSF53383">
    <property type="entry name" value="PLP-dependent transferases"/>
    <property type="match status" value="1"/>
</dbReference>
<proteinExistence type="inferred from homology"/>
<dbReference type="InterPro" id="IPR054542">
    <property type="entry name" value="Cys_met_metab_PP"/>
</dbReference>
<dbReference type="CDD" id="cd00614">
    <property type="entry name" value="CGS_like"/>
    <property type="match status" value="1"/>
</dbReference>
<dbReference type="STRING" id="1794912.AXX12_16495"/>
<feature type="modified residue" description="N6-(pyridoxal phosphate)lysine" evidence="4">
    <location>
        <position position="196"/>
    </location>
</feature>
<name>A0A154BLV4_ANASB</name>
<dbReference type="InterPro" id="IPR015421">
    <property type="entry name" value="PyrdxlP-dep_Trfase_major"/>
</dbReference>
<dbReference type="EMBL" id="LSGP01000028">
    <property type="protein sequence ID" value="KYZ74820.1"/>
    <property type="molecule type" value="Genomic_DNA"/>
</dbReference>
<comment type="similarity">
    <text evidence="2 5">Belongs to the trans-sulfuration enzymes family.</text>
</comment>
<dbReference type="OrthoDB" id="9803887at2"/>
<reference evidence="6 7" key="1">
    <citation type="submission" date="2016-02" db="EMBL/GenBank/DDBJ databases">
        <title>Anaerosporomusa subterraneum gen. nov., sp. nov., a spore-forming obligate anaerobe isolated from saprolite.</title>
        <authorList>
            <person name="Choi J.K."/>
            <person name="Shah M."/>
            <person name="Yee N."/>
        </authorList>
    </citation>
    <scope>NUCLEOTIDE SEQUENCE [LARGE SCALE GENOMIC DNA]</scope>
    <source>
        <strain evidence="6 7">RU4</strain>
    </source>
</reference>
<protein>
    <submittedName>
        <fullName evidence="6">Cystathionine gamma-synthase</fullName>
    </submittedName>
</protein>
<dbReference type="FunFam" id="3.40.640.10:FF:000009">
    <property type="entry name" value="Cystathionine gamma-synthase homolog"/>
    <property type="match status" value="1"/>
</dbReference>
<dbReference type="InterPro" id="IPR015422">
    <property type="entry name" value="PyrdxlP-dep_Trfase_small"/>
</dbReference>
<dbReference type="GO" id="GO:0030170">
    <property type="term" value="F:pyridoxal phosphate binding"/>
    <property type="evidence" value="ECO:0007669"/>
    <property type="project" value="InterPro"/>
</dbReference>
<evidence type="ECO:0000256" key="3">
    <source>
        <dbReference type="ARBA" id="ARBA00022898"/>
    </source>
</evidence>
<dbReference type="InterPro" id="IPR015424">
    <property type="entry name" value="PyrdxlP-dep_Trfase"/>
</dbReference>
<dbReference type="Gene3D" id="3.90.1150.10">
    <property type="entry name" value="Aspartate Aminotransferase, domain 1"/>
    <property type="match status" value="1"/>
</dbReference>
<sequence length="373" mass="40307">MKIETRAIHLGHEIDPGTGAIAPPIYLTTTYERDADGTYPRGHVYSRLSNPNRQSLEKAIAGLEGGTVAATFSSGLAAIMSLFQSLSAGDHVIASQDLYHGTTKILKEIFGPWNLEASFVDTTVESEVAQAVRGNTKLVFLETPSNPTLKITDIKAISGIAHSVGAHCVCDNTWATPILQRPLELGADLVIHSTTKYFGGHSDVLGGAVVGKTDDTFFQRLRLIQQIGGAVPSPFDCWLVSRGLQTLPCRIRNHSENALKIAEFLNQHPRVERVYYPGLPGHPGYKIARQQMSMFGGMLSFQVLGDQKSALAVTGRVKIIARATSLGGVESLIEHRSSIEGPESTTPNNLLRFSVGLENVEDLIADLEQALAL</sequence>